<dbReference type="AlphaFoldDB" id="A0A926NKN3"/>
<dbReference type="GO" id="GO:0000166">
    <property type="term" value="F:nucleotide binding"/>
    <property type="evidence" value="ECO:0007669"/>
    <property type="project" value="InterPro"/>
</dbReference>
<reference evidence="3" key="1">
    <citation type="submission" date="2020-09" db="EMBL/GenBank/DDBJ databases">
        <title>A novel bacterium of genus Bacillus, isolated from South China Sea.</title>
        <authorList>
            <person name="Huang H."/>
            <person name="Mo K."/>
            <person name="Hu Y."/>
        </authorList>
    </citation>
    <scope>NUCLEOTIDE SEQUENCE</scope>
    <source>
        <strain evidence="3">IB182487</strain>
    </source>
</reference>
<comment type="caution">
    <text evidence="3">The sequence shown here is derived from an EMBL/GenBank/DDBJ whole genome shotgun (WGS) entry which is preliminary data.</text>
</comment>
<dbReference type="SUPFAM" id="SSF55347">
    <property type="entry name" value="Glyceraldehyde-3-phosphate dehydrogenase-like, C-terminal domain"/>
    <property type="match status" value="1"/>
</dbReference>
<sequence>MRRIKAGIIGCGSIAKNRHAPEYKANPYVNEMVFYDRNPERAATLADMFGGSTAHSVDELLADSTIQVVSDCSSNEYHHIFSTKALLNGKHVLCEKPISLTIDQANQIVEAQKKSGKILMVDHNQRLTRAHQKAKKMIENQVLGKVLTFRTTFGHKGPEHWGINKTNGTWFFKKDRSGFGVAGDLGIHKIDLLHYLLDDEIEQVSAFQGSLHKVTEAGDPIEVCDNIVCSLKTKQGRLGTASFSWTYYGEEDNSTIIYCENGILKIYHSHEYQLEVITKDGEKINYKLENIQTNDNQTNSGIIDAFIECVRLDKPPIVSGEEARSSLNVILGMLEAAETNRVVTVSSSISSIKVN</sequence>
<name>A0A926NKN3_9BACI</name>
<feature type="domain" description="GFO/IDH/MocA-like oxidoreductase" evidence="2">
    <location>
        <begin position="131"/>
        <end position="264"/>
    </location>
</feature>
<dbReference type="PANTHER" id="PTHR43377">
    <property type="entry name" value="BILIVERDIN REDUCTASE A"/>
    <property type="match status" value="1"/>
</dbReference>
<dbReference type="InterPro" id="IPR036291">
    <property type="entry name" value="NAD(P)-bd_dom_sf"/>
</dbReference>
<accession>A0A926NKN3</accession>
<dbReference type="Pfam" id="PF22725">
    <property type="entry name" value="GFO_IDH_MocA_C3"/>
    <property type="match status" value="1"/>
</dbReference>
<dbReference type="RefSeq" id="WP_191156752.1">
    <property type="nucleotide sequence ID" value="NZ_JACXAI010000005.1"/>
</dbReference>
<dbReference type="Gene3D" id="3.30.360.10">
    <property type="entry name" value="Dihydrodipicolinate Reductase, domain 2"/>
    <property type="match status" value="1"/>
</dbReference>
<organism evidence="3 4">
    <name type="scientific">Metabacillus arenae</name>
    <dbReference type="NCBI Taxonomy" id="2771434"/>
    <lineage>
        <taxon>Bacteria</taxon>
        <taxon>Bacillati</taxon>
        <taxon>Bacillota</taxon>
        <taxon>Bacilli</taxon>
        <taxon>Bacillales</taxon>
        <taxon>Bacillaceae</taxon>
        <taxon>Metabacillus</taxon>
    </lineage>
</organism>
<proteinExistence type="predicted"/>
<dbReference type="Pfam" id="PF01408">
    <property type="entry name" value="GFO_IDH_MocA"/>
    <property type="match status" value="1"/>
</dbReference>
<protein>
    <submittedName>
        <fullName evidence="3">Gfo/Idh/MocA family oxidoreductase</fullName>
    </submittedName>
</protein>
<dbReference type="InterPro" id="IPR055170">
    <property type="entry name" value="GFO_IDH_MocA-like_dom"/>
</dbReference>
<dbReference type="InterPro" id="IPR051450">
    <property type="entry name" value="Gfo/Idh/MocA_Oxidoreductases"/>
</dbReference>
<dbReference type="SUPFAM" id="SSF51735">
    <property type="entry name" value="NAD(P)-binding Rossmann-fold domains"/>
    <property type="match status" value="1"/>
</dbReference>
<evidence type="ECO:0000313" key="4">
    <source>
        <dbReference type="Proteomes" id="UP000626844"/>
    </source>
</evidence>
<dbReference type="Proteomes" id="UP000626844">
    <property type="component" value="Unassembled WGS sequence"/>
</dbReference>
<evidence type="ECO:0000313" key="3">
    <source>
        <dbReference type="EMBL" id="MBD1379797.1"/>
    </source>
</evidence>
<keyword evidence="4" id="KW-1185">Reference proteome</keyword>
<evidence type="ECO:0000259" key="1">
    <source>
        <dbReference type="Pfam" id="PF01408"/>
    </source>
</evidence>
<dbReference type="PANTHER" id="PTHR43377:SF1">
    <property type="entry name" value="BILIVERDIN REDUCTASE A"/>
    <property type="match status" value="1"/>
</dbReference>
<feature type="domain" description="Gfo/Idh/MocA-like oxidoreductase N-terminal" evidence="1">
    <location>
        <begin position="4"/>
        <end position="123"/>
    </location>
</feature>
<dbReference type="InterPro" id="IPR000683">
    <property type="entry name" value="Gfo/Idh/MocA-like_OxRdtase_N"/>
</dbReference>
<dbReference type="EMBL" id="JACXAI010000005">
    <property type="protein sequence ID" value="MBD1379797.1"/>
    <property type="molecule type" value="Genomic_DNA"/>
</dbReference>
<evidence type="ECO:0000259" key="2">
    <source>
        <dbReference type="Pfam" id="PF22725"/>
    </source>
</evidence>
<gene>
    <name evidence="3" type="ORF">IC621_06090</name>
</gene>
<dbReference type="Gene3D" id="3.40.50.720">
    <property type="entry name" value="NAD(P)-binding Rossmann-like Domain"/>
    <property type="match status" value="1"/>
</dbReference>